<dbReference type="Proteomes" id="UP001210120">
    <property type="component" value="Chromosome"/>
</dbReference>
<evidence type="ECO:0000256" key="1">
    <source>
        <dbReference type="SAM" id="Phobius"/>
    </source>
</evidence>
<accession>A0ABY7M1S4</accession>
<evidence type="ECO:0000313" key="3">
    <source>
        <dbReference type="Proteomes" id="UP001210120"/>
    </source>
</evidence>
<evidence type="ECO:0000313" key="2">
    <source>
        <dbReference type="EMBL" id="WBL31614.1"/>
    </source>
</evidence>
<sequence>MFFIKEKKYKKILFLTILSLFIINFFLLCNNKIMGMNRNDFTTASSSSYSYKLKLHPNYKTITSDHLNNIRQENQEQELLFSDLKNIKNIRLDKILNINSLEELKDKYSKIQVIYSLKLELLQYLHPTLSPISPYPFHNKQYSETHEINLSSLKTEIIDGVSKLILPDIVNNYQKERKIFNFIYKFDRGGDITSEIDPESNNYDNLFMILLNSLNIKEEYNSRSEPKISLDIFLRTFSFVEDKTHAFYFEFILEEINFQ</sequence>
<reference evidence="2" key="1">
    <citation type="submission" date="2022-12" db="EMBL/GenBank/DDBJ databases">
        <title>Genomic Characterization of Candidatus Phytoplasma sacchari in China.</title>
        <authorList>
            <person name="Zhang R.-Y."/>
        </authorList>
    </citation>
    <scope>NUCLEOTIDE SEQUENCE [LARGE SCALE GENOMIC DNA]</scope>
    <source>
        <strain evidence="2">SCWL1</strain>
    </source>
</reference>
<feature type="transmembrane region" description="Helical" evidence="1">
    <location>
        <begin position="12"/>
        <end position="28"/>
    </location>
</feature>
<name>A0ABY7M1S4_9MOLU</name>
<protein>
    <submittedName>
        <fullName evidence="2">Uncharacterized protein</fullName>
    </submittedName>
</protein>
<keyword evidence="1" id="KW-0472">Membrane</keyword>
<keyword evidence="1" id="KW-0812">Transmembrane</keyword>
<proteinExistence type="predicted"/>
<organism evidence="2 3">
    <name type="scientific">Candidatus Phytoplasma sacchari</name>
    <dbReference type="NCBI Taxonomy" id="2609813"/>
    <lineage>
        <taxon>Bacteria</taxon>
        <taxon>Bacillati</taxon>
        <taxon>Mycoplasmatota</taxon>
        <taxon>Mollicutes</taxon>
        <taxon>Acholeplasmatales</taxon>
        <taxon>Acholeplasmataceae</taxon>
        <taxon>Candidatus Phytoplasma</taxon>
        <taxon>16SrXI (Rice yellow dwarf group)</taxon>
    </lineage>
</organism>
<dbReference type="EMBL" id="CP115156">
    <property type="protein sequence ID" value="WBL31614.1"/>
    <property type="molecule type" value="Genomic_DNA"/>
</dbReference>
<keyword evidence="3" id="KW-1185">Reference proteome</keyword>
<gene>
    <name evidence="2" type="ORF">O7R10_00945</name>
</gene>
<keyword evidence="1" id="KW-1133">Transmembrane helix</keyword>